<reference evidence="1" key="1">
    <citation type="submission" date="2018-02" db="EMBL/GenBank/DDBJ databases">
        <title>Rhizophora mucronata_Transcriptome.</title>
        <authorList>
            <person name="Meera S.P."/>
            <person name="Sreeshan A."/>
            <person name="Augustine A."/>
        </authorList>
    </citation>
    <scope>NUCLEOTIDE SEQUENCE</scope>
    <source>
        <tissue evidence="1">Leaf</tissue>
    </source>
</reference>
<accession>A0A2P2QY56</accession>
<dbReference type="AlphaFoldDB" id="A0A2P2QY56"/>
<protein>
    <submittedName>
        <fullName evidence="1">Uncharacterized protein</fullName>
    </submittedName>
</protein>
<proteinExistence type="predicted"/>
<sequence length="31" mass="3747">MLDCRCHYPNSLMILDPIFLSIKNKIIFMYI</sequence>
<evidence type="ECO:0000313" key="1">
    <source>
        <dbReference type="EMBL" id="MBX71887.1"/>
    </source>
</evidence>
<dbReference type="EMBL" id="GGEC01091403">
    <property type="protein sequence ID" value="MBX71887.1"/>
    <property type="molecule type" value="Transcribed_RNA"/>
</dbReference>
<organism evidence="1">
    <name type="scientific">Rhizophora mucronata</name>
    <name type="common">Asiatic mangrove</name>
    <dbReference type="NCBI Taxonomy" id="61149"/>
    <lineage>
        <taxon>Eukaryota</taxon>
        <taxon>Viridiplantae</taxon>
        <taxon>Streptophyta</taxon>
        <taxon>Embryophyta</taxon>
        <taxon>Tracheophyta</taxon>
        <taxon>Spermatophyta</taxon>
        <taxon>Magnoliopsida</taxon>
        <taxon>eudicotyledons</taxon>
        <taxon>Gunneridae</taxon>
        <taxon>Pentapetalae</taxon>
        <taxon>rosids</taxon>
        <taxon>fabids</taxon>
        <taxon>Malpighiales</taxon>
        <taxon>Rhizophoraceae</taxon>
        <taxon>Rhizophora</taxon>
    </lineage>
</organism>
<name>A0A2P2QY56_RHIMU</name>